<evidence type="ECO:0000313" key="4">
    <source>
        <dbReference type="EMBL" id="QMW92380.1"/>
    </source>
</evidence>
<reference evidence="2 5" key="2">
    <citation type="submission" date="2019-07" db="EMBL/GenBank/DDBJ databases">
        <title>Whole genome shotgun sequence of Clostridium butyricum NBRC 3858.</title>
        <authorList>
            <person name="Hosoyama A."/>
            <person name="Uohara A."/>
            <person name="Ohji S."/>
            <person name="Ichikawa N."/>
        </authorList>
    </citation>
    <scope>NUCLEOTIDE SEQUENCE [LARGE SCALE GENOMIC DNA]</scope>
    <source>
        <strain evidence="2 5">NBRC 3858</strain>
    </source>
</reference>
<dbReference type="Proteomes" id="UP000321089">
    <property type="component" value="Unassembled WGS sequence"/>
</dbReference>
<evidence type="ECO:0000313" key="6">
    <source>
        <dbReference type="Proteomes" id="UP000474042"/>
    </source>
</evidence>
<dbReference type="Proteomes" id="UP000474042">
    <property type="component" value="Unassembled WGS sequence"/>
</dbReference>
<sequence>MNLLPIILYLIGVVGIIISLLLIVFAIKRGAKSSLNLVGIVFLLSIILISAGTGITFFKKESSFEQVETQLSTQPIDKEIKVTEASIDDLNFQYKLYSLGSSTNKNAEMTINNNSDSIFNGEIKLTFTDSSQTVTDTLSLPIKNFMPNTSYKPTALVSSNAVNLDYSFSGKFDTNIDKNIPFTIKKITFGNKFFRFDVSVEDTSSQNLNNICNQFAAQYDLSLCDGFLIYFYPSTENVNVNFNDAIGDFHLDNVSKKSKLIIY</sequence>
<keyword evidence="1" id="KW-1133">Transmembrane helix</keyword>
<reference evidence="3 6" key="3">
    <citation type="submission" date="2020-01" db="EMBL/GenBank/DDBJ databases">
        <title>Genome sequence of a 1,3-propanediol producer, Clostridium butyricum S3.</title>
        <authorList>
            <person name="Zhou J."/>
        </authorList>
    </citation>
    <scope>NUCLEOTIDE SEQUENCE [LARGE SCALE GENOMIC DNA]</scope>
    <source>
        <strain evidence="3 6">S3</strain>
    </source>
</reference>
<evidence type="ECO:0000313" key="3">
    <source>
        <dbReference type="EMBL" id="NAS19254.1"/>
    </source>
</evidence>
<evidence type="ECO:0000313" key="2">
    <source>
        <dbReference type="EMBL" id="GEQ21419.1"/>
    </source>
</evidence>
<accession>A0A0Q0ZW09</accession>
<evidence type="ECO:0000256" key="1">
    <source>
        <dbReference type="SAM" id="Phobius"/>
    </source>
</evidence>
<evidence type="ECO:0000313" key="5">
    <source>
        <dbReference type="Proteomes" id="UP000321089"/>
    </source>
</evidence>
<dbReference type="EMBL" id="CP040626">
    <property type="protein sequence ID" value="QMW92380.1"/>
    <property type="molecule type" value="Genomic_DNA"/>
</dbReference>
<dbReference type="GeneID" id="92945661"/>
<dbReference type="RefSeq" id="WP_002582333.1">
    <property type="nucleotide sequence ID" value="NZ_AP019716.1"/>
</dbReference>
<dbReference type="KEGG" id="cbut:ATN24_03580"/>
<dbReference type="AlphaFoldDB" id="A0A0Q0ZW09"/>
<feature type="transmembrane region" description="Helical" evidence="1">
    <location>
        <begin position="34"/>
        <end position="58"/>
    </location>
</feature>
<protein>
    <submittedName>
        <fullName evidence="2">Uncharacterized protein</fullName>
    </submittedName>
</protein>
<feature type="transmembrane region" description="Helical" evidence="1">
    <location>
        <begin position="6"/>
        <end position="27"/>
    </location>
</feature>
<dbReference type="Proteomes" id="UP000515243">
    <property type="component" value="Chromosome 1"/>
</dbReference>
<keyword evidence="1" id="KW-0812">Transmembrane</keyword>
<dbReference type="EMBL" id="BKBC01000023">
    <property type="protein sequence ID" value="GEQ21419.1"/>
    <property type="molecule type" value="Genomic_DNA"/>
</dbReference>
<organism evidence="2 5">
    <name type="scientific">Clostridium butyricum</name>
    <dbReference type="NCBI Taxonomy" id="1492"/>
    <lineage>
        <taxon>Bacteria</taxon>
        <taxon>Bacillati</taxon>
        <taxon>Bacillota</taxon>
        <taxon>Clostridia</taxon>
        <taxon>Eubacteriales</taxon>
        <taxon>Clostridiaceae</taxon>
        <taxon>Clostridium</taxon>
    </lineage>
</organism>
<reference evidence="4 7" key="1">
    <citation type="submission" date="2019-05" db="EMBL/GenBank/DDBJ databases">
        <authorList>
            <person name="Schori C."/>
            <person name="Ahrens C."/>
        </authorList>
    </citation>
    <scope>NUCLEOTIDE SEQUENCE [LARGE SCALE GENOMIC DNA]</scope>
    <source>
        <strain evidence="4 7">DSM 10702</strain>
    </source>
</reference>
<gene>
    <name evidence="2" type="ORF">CBU02nite_19250</name>
    <name evidence="4" type="ORF">FF104_15770</name>
    <name evidence="3" type="ORF">GND98_015670</name>
</gene>
<dbReference type="EMBL" id="WOFV02000063">
    <property type="protein sequence ID" value="NAS19254.1"/>
    <property type="molecule type" value="Genomic_DNA"/>
</dbReference>
<name>A0A0Q0ZW09_CLOBU</name>
<keyword evidence="1" id="KW-0472">Membrane</keyword>
<evidence type="ECO:0000313" key="7">
    <source>
        <dbReference type="Proteomes" id="UP000515243"/>
    </source>
</evidence>
<proteinExistence type="predicted"/>